<comment type="subunit">
    <text evidence="18">Homotrimer.</text>
</comment>
<dbReference type="GO" id="GO:0019134">
    <property type="term" value="F:glucosamine-1-phosphate N-acetyltransferase activity"/>
    <property type="evidence" value="ECO:0007669"/>
    <property type="project" value="UniProtKB-UniRule"/>
</dbReference>
<feature type="binding site" evidence="18">
    <location>
        <position position="106"/>
    </location>
    <ligand>
        <name>Mg(2+)</name>
        <dbReference type="ChEBI" id="CHEBI:18420"/>
    </ligand>
</feature>
<dbReference type="EMBL" id="CP061738">
    <property type="protein sequence ID" value="QOD38546.1"/>
    <property type="molecule type" value="Genomic_DNA"/>
</dbReference>
<keyword evidence="13 18" id="KW-0012">Acyltransferase</keyword>
<feature type="binding site" evidence="18">
    <location>
        <position position="344"/>
    </location>
    <ligand>
        <name>acetyl-CoA</name>
        <dbReference type="ChEBI" id="CHEBI:57288"/>
    </ligand>
</feature>
<evidence type="ECO:0000256" key="15">
    <source>
        <dbReference type="ARBA" id="ARBA00048247"/>
    </source>
</evidence>
<dbReference type="PANTHER" id="PTHR43584:SF3">
    <property type="entry name" value="BIFUNCTIONAL PROTEIN GLMU"/>
    <property type="match status" value="1"/>
</dbReference>
<dbReference type="AlphaFoldDB" id="A0A7M3U2B1"/>
<comment type="similarity">
    <text evidence="2 18">In the C-terminal section; belongs to the transferase hexapeptide repeat family.</text>
</comment>
<evidence type="ECO:0000313" key="21">
    <source>
        <dbReference type="Proteomes" id="UP000516514"/>
    </source>
</evidence>
<evidence type="ECO:0000256" key="7">
    <source>
        <dbReference type="ARBA" id="ARBA00022723"/>
    </source>
</evidence>
<dbReference type="GO" id="GO:0005737">
    <property type="term" value="C:cytoplasm"/>
    <property type="evidence" value="ECO:0007669"/>
    <property type="project" value="UniProtKB-SubCell"/>
</dbReference>
<organism evidence="20 21">
    <name type="scientific">Candidatus Wolbachia massiliensis</name>
    <dbReference type="NCBI Taxonomy" id="1845000"/>
    <lineage>
        <taxon>Bacteria</taxon>
        <taxon>Pseudomonadati</taxon>
        <taxon>Pseudomonadota</taxon>
        <taxon>Alphaproteobacteria</taxon>
        <taxon>Rickettsiales</taxon>
        <taxon>Anaplasmataceae</taxon>
        <taxon>Wolbachieae</taxon>
        <taxon>Wolbachia</taxon>
    </lineage>
</organism>
<dbReference type="Proteomes" id="UP000516514">
    <property type="component" value="Chromosome"/>
</dbReference>
<dbReference type="InterPro" id="IPR011004">
    <property type="entry name" value="Trimer_LpxA-like_sf"/>
</dbReference>
<comment type="catalytic activity">
    <reaction evidence="16 18">
        <text>N-acetyl-alpha-D-glucosamine 1-phosphate + UTP + H(+) = UDP-N-acetyl-alpha-D-glucosamine + diphosphate</text>
        <dbReference type="Rhea" id="RHEA:13509"/>
        <dbReference type="ChEBI" id="CHEBI:15378"/>
        <dbReference type="ChEBI" id="CHEBI:33019"/>
        <dbReference type="ChEBI" id="CHEBI:46398"/>
        <dbReference type="ChEBI" id="CHEBI:57705"/>
        <dbReference type="ChEBI" id="CHEBI:57776"/>
        <dbReference type="EC" id="2.7.7.23"/>
    </reaction>
</comment>
<keyword evidence="5 18" id="KW-0808">Transferase</keyword>
<keyword evidence="11 18" id="KW-0573">Peptidoglycan synthesis</keyword>
<feature type="binding site" evidence="18">
    <location>
        <position position="25"/>
    </location>
    <ligand>
        <name>UDP-N-acetyl-alpha-D-glucosamine</name>
        <dbReference type="ChEBI" id="CHEBI:57705"/>
    </ligand>
</feature>
<evidence type="ECO:0000256" key="3">
    <source>
        <dbReference type="ARBA" id="ARBA00007947"/>
    </source>
</evidence>
<feature type="binding site" evidence="18">
    <location>
        <position position="155"/>
    </location>
    <ligand>
        <name>UDP-N-acetyl-alpha-D-glucosamine</name>
        <dbReference type="ChEBI" id="CHEBI:57705"/>
    </ligand>
</feature>
<evidence type="ECO:0000313" key="20">
    <source>
        <dbReference type="EMBL" id="QOD38546.1"/>
    </source>
</evidence>
<evidence type="ECO:0000256" key="4">
    <source>
        <dbReference type="ARBA" id="ARBA00022490"/>
    </source>
</evidence>
<feature type="binding site" evidence="18">
    <location>
        <begin position="79"/>
        <end position="80"/>
    </location>
    <ligand>
        <name>UDP-N-acetyl-alpha-D-glucosamine</name>
        <dbReference type="ChEBI" id="CHEBI:57705"/>
    </ligand>
</feature>
<comment type="subcellular location">
    <subcellularLocation>
        <location evidence="1 18">Cytoplasm</location>
    </subcellularLocation>
</comment>
<comment type="caution">
    <text evidence="18">Lacks conserved residue(s) required for the propagation of feature annotation.</text>
</comment>
<accession>A0A7M3U2B1</accession>
<evidence type="ECO:0000256" key="18">
    <source>
        <dbReference type="HAMAP-Rule" id="MF_01631"/>
    </source>
</evidence>
<feature type="binding site" evidence="18">
    <location>
        <position position="226"/>
    </location>
    <ligand>
        <name>UDP-N-acetyl-alpha-D-glucosamine</name>
        <dbReference type="ChEBI" id="CHEBI:57705"/>
    </ligand>
</feature>
<dbReference type="KEGG" id="wms:ID128_01475"/>
<dbReference type="UniPathway" id="UPA00113">
    <property type="reaction ID" value="UER00532"/>
</dbReference>
<comment type="pathway">
    <text evidence="18">Bacterial outer membrane biogenesis; LPS lipid A biosynthesis.</text>
</comment>
<feature type="binding site" evidence="18">
    <location>
        <position position="387"/>
    </location>
    <ligand>
        <name>acetyl-CoA</name>
        <dbReference type="ChEBI" id="CHEBI:57288"/>
    </ligand>
</feature>
<feature type="binding site" evidence="18">
    <location>
        <begin position="104"/>
        <end position="106"/>
    </location>
    <ligand>
        <name>UDP-N-acetyl-alpha-D-glucosamine</name>
        <dbReference type="ChEBI" id="CHEBI:57705"/>
    </ligand>
</feature>
<dbReference type="EC" id="2.3.1.157" evidence="18"/>
<keyword evidence="12 18" id="KW-0511">Multifunctional enzyme</keyword>
<evidence type="ECO:0000256" key="16">
    <source>
        <dbReference type="ARBA" id="ARBA00048493"/>
    </source>
</evidence>
<feature type="binding site" evidence="18">
    <location>
        <position position="141"/>
    </location>
    <ligand>
        <name>UDP-N-acetyl-alpha-D-glucosamine</name>
        <dbReference type="ChEBI" id="CHEBI:57705"/>
    </ligand>
</feature>
<evidence type="ECO:0000256" key="10">
    <source>
        <dbReference type="ARBA" id="ARBA00022960"/>
    </source>
</evidence>
<evidence type="ECO:0000256" key="12">
    <source>
        <dbReference type="ARBA" id="ARBA00023268"/>
    </source>
</evidence>
<comment type="pathway">
    <text evidence="18">Nucleotide-sugar biosynthesis; UDP-N-acetyl-alpha-D-glucosamine biosynthesis; UDP-N-acetyl-alpha-D-glucosamine from N-acetyl-alpha-D-glucosamine 1-phosphate: step 1/1.</text>
</comment>
<evidence type="ECO:0000259" key="19">
    <source>
        <dbReference type="Pfam" id="PF12804"/>
    </source>
</evidence>
<dbReference type="GO" id="GO:0006048">
    <property type="term" value="P:UDP-N-acetylglucosamine biosynthetic process"/>
    <property type="evidence" value="ECO:0007669"/>
    <property type="project" value="UniProtKB-UniPathway"/>
</dbReference>
<dbReference type="InterPro" id="IPR001451">
    <property type="entry name" value="Hexapep"/>
</dbReference>
<dbReference type="EC" id="2.7.7.23" evidence="18"/>
<dbReference type="SUPFAM" id="SSF51161">
    <property type="entry name" value="Trimeric LpxA-like enzymes"/>
    <property type="match status" value="1"/>
</dbReference>
<dbReference type="InterPro" id="IPR029044">
    <property type="entry name" value="Nucleotide-diphossugar_trans"/>
</dbReference>
<gene>
    <name evidence="18" type="primary">glmU</name>
    <name evidence="20" type="ORF">ID128_01475</name>
</gene>
<feature type="binding site" evidence="18">
    <location>
        <position position="74"/>
    </location>
    <ligand>
        <name>UDP-N-acetyl-alpha-D-glucosamine</name>
        <dbReference type="ChEBI" id="CHEBI:57705"/>
    </ligand>
</feature>
<dbReference type="GO" id="GO:0009245">
    <property type="term" value="P:lipid A biosynthetic process"/>
    <property type="evidence" value="ECO:0007669"/>
    <property type="project" value="UniProtKB-UniRule"/>
</dbReference>
<keyword evidence="4 18" id="KW-0963">Cytoplasm</keyword>
<feature type="binding site" evidence="18">
    <location>
        <position position="169"/>
    </location>
    <ligand>
        <name>UDP-N-acetyl-alpha-D-glucosamine</name>
        <dbReference type="ChEBI" id="CHEBI:57705"/>
    </ligand>
</feature>
<name>A0A7M3U2B1_9RICK</name>
<keyword evidence="7 18" id="KW-0479">Metal-binding</keyword>
<feature type="region of interest" description="N-acetyltransferase" evidence="18">
    <location>
        <begin position="250"/>
        <end position="413"/>
    </location>
</feature>
<feature type="binding site" evidence="18">
    <location>
        <position position="226"/>
    </location>
    <ligand>
        <name>Mg(2+)</name>
        <dbReference type="ChEBI" id="CHEBI:18420"/>
    </ligand>
</feature>
<comment type="pathway">
    <text evidence="18">Nucleotide-sugar biosynthesis; UDP-N-acetyl-alpha-D-glucosamine biosynthesis; N-acetyl-alpha-D-glucosamine 1-phosphate from alpha-D-glucosamine 6-phosphate (route II): step 2/2.</text>
</comment>
<keyword evidence="8 18" id="KW-0677">Repeat</keyword>
<dbReference type="GO" id="GO:0000902">
    <property type="term" value="P:cell morphogenesis"/>
    <property type="evidence" value="ECO:0007669"/>
    <property type="project" value="UniProtKB-UniRule"/>
</dbReference>
<evidence type="ECO:0000256" key="5">
    <source>
        <dbReference type="ARBA" id="ARBA00022679"/>
    </source>
</evidence>
<comment type="catalytic activity">
    <reaction evidence="15 18">
        <text>alpha-D-glucosamine 1-phosphate + acetyl-CoA = N-acetyl-alpha-D-glucosamine 1-phosphate + CoA + H(+)</text>
        <dbReference type="Rhea" id="RHEA:13725"/>
        <dbReference type="ChEBI" id="CHEBI:15378"/>
        <dbReference type="ChEBI" id="CHEBI:57287"/>
        <dbReference type="ChEBI" id="CHEBI:57288"/>
        <dbReference type="ChEBI" id="CHEBI:57776"/>
        <dbReference type="ChEBI" id="CHEBI:58516"/>
        <dbReference type="EC" id="2.3.1.157"/>
    </reaction>
</comment>
<feature type="region of interest" description="Pyrophosphorylase" evidence="18">
    <location>
        <begin position="1"/>
        <end position="228"/>
    </location>
</feature>
<proteinExistence type="inferred from homology"/>
<feature type="binding site" evidence="18">
    <location>
        <position position="330"/>
    </location>
    <ligand>
        <name>UDP-N-acetyl-alpha-D-glucosamine</name>
        <dbReference type="ChEBI" id="CHEBI:57705"/>
    </ligand>
</feature>
<feature type="binding site" evidence="18">
    <location>
        <position position="315"/>
    </location>
    <ligand>
        <name>UDP-N-acetyl-alpha-D-glucosamine</name>
        <dbReference type="ChEBI" id="CHEBI:57705"/>
    </ligand>
</feature>
<dbReference type="InterPro" id="IPR005882">
    <property type="entry name" value="Bifunctional_GlmU"/>
</dbReference>
<dbReference type="GO" id="GO:0003977">
    <property type="term" value="F:UDP-N-acetylglucosamine diphosphorylase activity"/>
    <property type="evidence" value="ECO:0007669"/>
    <property type="project" value="UniProtKB-UniRule"/>
</dbReference>
<dbReference type="Gene3D" id="2.160.10.10">
    <property type="entry name" value="Hexapeptide repeat proteins"/>
    <property type="match status" value="1"/>
</dbReference>
<dbReference type="UniPathway" id="UPA00973"/>
<dbReference type="GO" id="GO:0000287">
    <property type="term" value="F:magnesium ion binding"/>
    <property type="evidence" value="ECO:0007669"/>
    <property type="project" value="UniProtKB-UniRule"/>
</dbReference>
<feature type="active site" description="Proton acceptor" evidence="18">
    <location>
        <position position="327"/>
    </location>
</feature>
<dbReference type="SUPFAM" id="SSF53448">
    <property type="entry name" value="Nucleotide-diphospho-sugar transferases"/>
    <property type="match status" value="1"/>
</dbReference>
<dbReference type="RefSeq" id="WP_191111318.1">
    <property type="nucleotide sequence ID" value="NZ_CP061738.1"/>
</dbReference>
<dbReference type="GO" id="GO:0008360">
    <property type="term" value="P:regulation of cell shape"/>
    <property type="evidence" value="ECO:0007669"/>
    <property type="project" value="UniProtKB-KW"/>
</dbReference>
<evidence type="ECO:0000256" key="2">
    <source>
        <dbReference type="ARBA" id="ARBA00007707"/>
    </source>
</evidence>
<dbReference type="GO" id="GO:0016020">
    <property type="term" value="C:membrane"/>
    <property type="evidence" value="ECO:0007669"/>
    <property type="project" value="GOC"/>
</dbReference>
<feature type="binding site" evidence="18">
    <location>
        <begin position="11"/>
        <end position="14"/>
    </location>
    <ligand>
        <name>UDP-N-acetyl-alpha-D-glucosamine</name>
        <dbReference type="ChEBI" id="CHEBI:57705"/>
    </ligand>
</feature>
<dbReference type="GO" id="GO:0071555">
    <property type="term" value="P:cell wall organization"/>
    <property type="evidence" value="ECO:0007669"/>
    <property type="project" value="UniProtKB-KW"/>
</dbReference>
<reference evidence="20 21" key="1">
    <citation type="submission" date="2020-09" db="EMBL/GenBank/DDBJ databases">
        <title>An Earliest Endosymbiont, Wolbachia massiliensis sp. nov., Strain PL13 From the Bed Bug (Cimex hemipterius), Type strain of a New supergroup T.</title>
        <authorList>
            <person name="Laidoudi Y."/>
            <person name="Levasseur A."/>
            <person name="Medkour H."/>
            <person name="Maaloum M."/>
            <person name="BenKhedher M."/>
            <person name="Sambou M."/>
            <person name="Bassene H."/>
            <person name="Davoust B."/>
            <person name="Fenollar F."/>
            <person name="Raoult D."/>
            <person name="Mediannikov O."/>
        </authorList>
    </citation>
    <scope>NUCLEOTIDE SEQUENCE [LARGE SCALE GENOMIC DNA]</scope>
    <source>
        <strain evidence="20 21">PL13</strain>
    </source>
</reference>
<evidence type="ECO:0000256" key="1">
    <source>
        <dbReference type="ARBA" id="ARBA00004496"/>
    </source>
</evidence>
<comment type="cofactor">
    <cofactor evidence="18">
        <name>Mg(2+)</name>
        <dbReference type="ChEBI" id="CHEBI:18420"/>
    </cofactor>
    <text evidence="18">Binds 1 Mg(2+) ion per subunit.</text>
</comment>
<dbReference type="Gene3D" id="3.90.550.10">
    <property type="entry name" value="Spore Coat Polysaccharide Biosynthesis Protein SpsA, Chain A"/>
    <property type="match status" value="1"/>
</dbReference>
<feature type="binding site" evidence="18">
    <location>
        <position position="341"/>
    </location>
    <ligand>
        <name>UDP-N-acetyl-alpha-D-glucosamine</name>
        <dbReference type="ChEBI" id="CHEBI:57705"/>
    </ligand>
</feature>
<keyword evidence="21" id="KW-1185">Reference proteome</keyword>
<dbReference type="InterPro" id="IPR025877">
    <property type="entry name" value="MobA-like_NTP_Trfase"/>
</dbReference>
<dbReference type="Pfam" id="PF14602">
    <property type="entry name" value="Hexapep_2"/>
    <property type="match status" value="1"/>
</dbReference>
<dbReference type="PANTHER" id="PTHR43584">
    <property type="entry name" value="NUCLEOTIDYL TRANSFERASE"/>
    <property type="match status" value="1"/>
</dbReference>
<evidence type="ECO:0000256" key="6">
    <source>
        <dbReference type="ARBA" id="ARBA00022695"/>
    </source>
</evidence>
<keyword evidence="14 18" id="KW-0961">Cell wall biogenesis/degradation</keyword>
<comment type="function">
    <text evidence="17 18">Catalyzes the last two sequential reactions in the de novo biosynthetic pathway for UDP-N-acetylglucosamine (UDP-GlcNAc). The C-terminal domain catalyzes the transfer of acetyl group from acetyl coenzyme A to glucosamine-1-phosphate (GlcN-1-P) to produce N-acetylglucosamine-1-phosphate (GlcNAc-1-P), which is converted into UDP-GlcNAc by the transfer of uridine 5-monophosphate (from uridine 5-triphosphate), a reaction catalyzed by the N-terminal domain.</text>
</comment>
<keyword evidence="10 18" id="KW-0133">Cell shape</keyword>
<evidence type="ECO:0000256" key="17">
    <source>
        <dbReference type="ARBA" id="ARBA00049628"/>
    </source>
</evidence>
<feature type="region of interest" description="Linker" evidence="18">
    <location>
        <begin position="229"/>
        <end position="249"/>
    </location>
</feature>
<evidence type="ECO:0000256" key="13">
    <source>
        <dbReference type="ARBA" id="ARBA00023315"/>
    </source>
</evidence>
<protein>
    <recommendedName>
        <fullName evidence="18">Bifunctional protein GlmU</fullName>
    </recommendedName>
    <domain>
        <recommendedName>
            <fullName evidence="18">UDP-N-acetylglucosamine pyrophosphorylase</fullName>
            <ecNumber evidence="18">2.7.7.23</ecNumber>
        </recommendedName>
        <alternativeName>
            <fullName evidence="18">N-acetylglucosamine-1-phosphate uridyltransferase</fullName>
        </alternativeName>
    </domain>
    <domain>
        <recommendedName>
            <fullName evidence="18">Glucosamine-1-phosphate N-acetyltransferase</fullName>
            <ecNumber evidence="18">2.3.1.157</ecNumber>
        </recommendedName>
    </domain>
</protein>
<dbReference type="Pfam" id="PF00132">
    <property type="entry name" value="Hexapep"/>
    <property type="match status" value="1"/>
</dbReference>
<comment type="similarity">
    <text evidence="3 18">In the N-terminal section; belongs to the N-acetylglucosamine-1-phosphate uridyltransferase family.</text>
</comment>
<evidence type="ECO:0000256" key="8">
    <source>
        <dbReference type="ARBA" id="ARBA00022737"/>
    </source>
</evidence>
<dbReference type="HAMAP" id="MF_01631">
    <property type="entry name" value="GlmU"/>
    <property type="match status" value="1"/>
</dbReference>
<feature type="binding site" evidence="18">
    <location>
        <begin position="350"/>
        <end position="351"/>
    </location>
    <ligand>
        <name>acetyl-CoA</name>
        <dbReference type="ChEBI" id="CHEBI:57288"/>
    </ligand>
</feature>
<dbReference type="GO" id="GO:0009252">
    <property type="term" value="P:peptidoglycan biosynthetic process"/>
    <property type="evidence" value="ECO:0007669"/>
    <property type="project" value="UniProtKB-UniRule"/>
</dbReference>
<evidence type="ECO:0000256" key="11">
    <source>
        <dbReference type="ARBA" id="ARBA00022984"/>
    </source>
</evidence>
<sequence>MIDRAYTLVILAAGHGKRMNSGLPKVLHKIGNFSMLEHVIHNARQLKPAAIAVVVDLPLIERLECFEDIQLITQESTLGTGDAVKTAMRNLKDLPDTNIVVVQYGDTPLIKSSTITKMASCLEEGKDLVCLGFKTSNREYGRLIIEDGSLREIVEAQDRENVDEKFLANAGIIVAYARNLRKLVEKIECNSSTHEYYLTDIVSIAVQNNLNTGYVVTDEEEAIGINTRDNLTKAEFYFQENKRKFFTNSGVTLVAPETVFFSLDTQIGIDSIIYPYVFFGPGVKIGSGAKVGPFAKCEDTTIGDNATVGNFVEAKASDIGEDTKIKHLSYIGNTEVGPRSNIGAGTVICNYDGHKKHKTNIGSNCFVGANSSLIAPLNVHDESVIAAGSIVVRDVPKRRLVITKRKQMVKKIK</sequence>
<dbReference type="Pfam" id="PF12804">
    <property type="entry name" value="NTP_transf_3"/>
    <property type="match status" value="1"/>
</dbReference>
<dbReference type="InterPro" id="IPR050065">
    <property type="entry name" value="GlmU-like"/>
</dbReference>
<evidence type="ECO:0000256" key="14">
    <source>
        <dbReference type="ARBA" id="ARBA00023316"/>
    </source>
</evidence>
<keyword evidence="9 18" id="KW-0460">Magnesium</keyword>
<keyword evidence="6 18" id="KW-0548">Nucleotidyltransferase</keyword>
<evidence type="ECO:0000256" key="9">
    <source>
        <dbReference type="ARBA" id="ARBA00022842"/>
    </source>
</evidence>
<feature type="domain" description="MobA-like NTP transferase" evidence="19">
    <location>
        <begin position="9"/>
        <end position="139"/>
    </location>
</feature>